<dbReference type="PANTHER" id="PTHR45138">
    <property type="entry name" value="REGULATORY COMPONENTS OF SENSORY TRANSDUCTION SYSTEM"/>
    <property type="match status" value="1"/>
</dbReference>
<evidence type="ECO:0000259" key="4">
    <source>
        <dbReference type="PROSITE" id="PS50887"/>
    </source>
</evidence>
<dbReference type="SMART" id="SM00267">
    <property type="entry name" value="GGDEF"/>
    <property type="match status" value="1"/>
</dbReference>
<dbReference type="RefSeq" id="WP_076087360.1">
    <property type="nucleotide sequence ID" value="NZ_CP019070.1"/>
</dbReference>
<dbReference type="PROSITE" id="PS50887">
    <property type="entry name" value="GGDEF"/>
    <property type="match status" value="1"/>
</dbReference>
<name>A0A1P8KNF7_9BACT</name>
<evidence type="ECO:0000256" key="1">
    <source>
        <dbReference type="ARBA" id="ARBA00012528"/>
    </source>
</evidence>
<evidence type="ECO:0000256" key="3">
    <source>
        <dbReference type="SAM" id="Coils"/>
    </source>
</evidence>
<dbReference type="OrthoDB" id="9779960at2"/>
<reference evidence="5 6" key="1">
    <citation type="submission" date="2017-01" db="EMBL/GenBank/DDBJ databases">
        <title>Genome sequencing of Arcobacter sp. LPB0137.</title>
        <authorList>
            <person name="Lee G.-W."/>
            <person name="Yi H."/>
        </authorList>
    </citation>
    <scope>NUCLEOTIDE SEQUENCE [LARGE SCALE GENOMIC DNA]</scope>
    <source>
        <strain evidence="5 6">LPB0137</strain>
    </source>
</reference>
<dbReference type="EMBL" id="CP019070">
    <property type="protein sequence ID" value="APW66046.1"/>
    <property type="molecule type" value="Genomic_DNA"/>
</dbReference>
<dbReference type="NCBIfam" id="TIGR00254">
    <property type="entry name" value="GGDEF"/>
    <property type="match status" value="1"/>
</dbReference>
<evidence type="ECO:0000313" key="6">
    <source>
        <dbReference type="Proteomes" id="UP000186074"/>
    </source>
</evidence>
<protein>
    <recommendedName>
        <fullName evidence="1">diguanylate cyclase</fullName>
        <ecNumber evidence="1">2.7.7.65</ecNumber>
    </recommendedName>
</protein>
<feature type="domain" description="GGDEF" evidence="4">
    <location>
        <begin position="240"/>
        <end position="372"/>
    </location>
</feature>
<proteinExistence type="predicted"/>
<dbReference type="Gene3D" id="3.30.70.270">
    <property type="match status" value="1"/>
</dbReference>
<dbReference type="Proteomes" id="UP000186074">
    <property type="component" value="Chromosome"/>
</dbReference>
<dbReference type="Pfam" id="PF00990">
    <property type="entry name" value="GGDEF"/>
    <property type="match status" value="1"/>
</dbReference>
<comment type="catalytic activity">
    <reaction evidence="2">
        <text>2 GTP = 3',3'-c-di-GMP + 2 diphosphate</text>
        <dbReference type="Rhea" id="RHEA:24898"/>
        <dbReference type="ChEBI" id="CHEBI:33019"/>
        <dbReference type="ChEBI" id="CHEBI:37565"/>
        <dbReference type="ChEBI" id="CHEBI:58805"/>
        <dbReference type="EC" id="2.7.7.65"/>
    </reaction>
</comment>
<dbReference type="AlphaFoldDB" id="A0A1P8KNF7"/>
<evidence type="ECO:0000256" key="2">
    <source>
        <dbReference type="ARBA" id="ARBA00034247"/>
    </source>
</evidence>
<evidence type="ECO:0000313" key="5">
    <source>
        <dbReference type="EMBL" id="APW66046.1"/>
    </source>
</evidence>
<dbReference type="KEGG" id="alp:LPB137_09350"/>
<dbReference type="InterPro" id="IPR050469">
    <property type="entry name" value="Diguanylate_Cyclase"/>
</dbReference>
<accession>A0A1P8KNF7</accession>
<gene>
    <name evidence="5" type="ORF">LPB137_09350</name>
</gene>
<organism evidence="5 6">
    <name type="scientific">Poseidonibacter parvus</name>
    <dbReference type="NCBI Taxonomy" id="1850254"/>
    <lineage>
        <taxon>Bacteria</taxon>
        <taxon>Pseudomonadati</taxon>
        <taxon>Campylobacterota</taxon>
        <taxon>Epsilonproteobacteria</taxon>
        <taxon>Campylobacterales</taxon>
        <taxon>Arcobacteraceae</taxon>
        <taxon>Poseidonibacter</taxon>
    </lineage>
</organism>
<keyword evidence="6" id="KW-1185">Reference proteome</keyword>
<dbReference type="EC" id="2.7.7.65" evidence="1"/>
<sequence length="375" mass="43148">MSIEFEEIVTQLTSLEKNEVTKNKIQTPIEIIPILLKRVSKENVKELVSLLKQSALPSICSETDDEIEKLFEQIDKDTNLLFNLEIQKKIQEFIEKRFERDKQVVIQRTSDISKFVSLMGQYLNDAISSSGSGSKHVLDIKEKIQSIDLSKDGVKGLESLQNELVDAASLIEEEMNTVSDKLQTGKSKVEELEEKVTILEKELTKTKNESMKDHLTGLLTRRAYNDEIKKIESSYKRHNTQYAVVFFDLDYFKQVNDTYGHDCGDVILSTFGKILEKNTRDHDIVGRYGGEEFVAIVHFNLDRELLQYLKRIKIIVTSNNFKYKDHEIKVTFSAGVALRPDHQSYESTIQKSDILLYEAKENGRNQIRLENGKTI</sequence>
<dbReference type="InterPro" id="IPR000160">
    <property type="entry name" value="GGDEF_dom"/>
</dbReference>
<dbReference type="STRING" id="1850254.LPB137_09350"/>
<keyword evidence="3" id="KW-0175">Coiled coil</keyword>
<dbReference type="InterPro" id="IPR029787">
    <property type="entry name" value="Nucleotide_cyclase"/>
</dbReference>
<dbReference type="FunFam" id="3.30.70.270:FF:000001">
    <property type="entry name" value="Diguanylate cyclase domain protein"/>
    <property type="match status" value="1"/>
</dbReference>
<dbReference type="InterPro" id="IPR043128">
    <property type="entry name" value="Rev_trsase/Diguanyl_cyclase"/>
</dbReference>
<dbReference type="GO" id="GO:0052621">
    <property type="term" value="F:diguanylate cyclase activity"/>
    <property type="evidence" value="ECO:0007669"/>
    <property type="project" value="UniProtKB-EC"/>
</dbReference>
<feature type="coiled-coil region" evidence="3">
    <location>
        <begin position="157"/>
        <end position="241"/>
    </location>
</feature>
<dbReference type="PANTHER" id="PTHR45138:SF9">
    <property type="entry name" value="DIGUANYLATE CYCLASE DGCM-RELATED"/>
    <property type="match status" value="1"/>
</dbReference>
<dbReference type="SUPFAM" id="SSF55073">
    <property type="entry name" value="Nucleotide cyclase"/>
    <property type="match status" value="1"/>
</dbReference>
<dbReference type="CDD" id="cd01949">
    <property type="entry name" value="GGDEF"/>
    <property type="match status" value="1"/>
</dbReference>